<reference evidence="2 3" key="1">
    <citation type="submission" date="2016-10" db="EMBL/GenBank/DDBJ databases">
        <authorList>
            <person name="de Groot N.N."/>
        </authorList>
    </citation>
    <scope>NUCLEOTIDE SEQUENCE [LARGE SCALE GENOMIC DNA]</scope>
    <source>
        <strain evidence="2 3">DSM 8512</strain>
    </source>
</reference>
<name>A0A1H8H592_9RHOB</name>
<sequence>MIPVVIASNGRGIPVRAVEGNAPVMQVAGNGRGIPIVLSDLGAPFVVQGLGPDPEHGEFARAASTNSTMSVHSGHSLTDSYVHIGPFPGNMRAILESVGYTDTWGNVIKSTIPGSNLMWRWDHDDEIGVGERAVEDIGQFHTLMITEGGPPPRTTSEGMVNTLDYFCRFTANTVENGAGNEVILWSIWPALNGPGTSVENPIPSGDWAGYTFRTGLPEYEDSFKYMADYATWKMKQLYPSLPEDWRVWMFPGHKWMERVYDDIQNDLVPGITDIQELFGDDIHPDTTACYGLSCLVATCLYQVNLTEAENVWIMPEWESLDGPQPAVPQALAEYFWQIAWEIATAYEPVGMGGTEGAALRWQPSDGDPMPNWTLANPNTGGGGDPDPDPEPGDLPEFVFTASADDLTDLTGMTGTQPTVEDGVLKFAGGEALDGDLILGDRYLVISFMIPGALPQGSSPAIVGFRAIDTPVWNDHGPIYVVYNGFLGVFEIGLAGVGSDTSDSASAATWYTLEIWTDTEGMHGVINGVDSMIVSGVSPETVSVRLFAVDEMSCHVAAIGICDYVPAPEERAAARAWAQAAIAMAEA</sequence>
<dbReference type="RefSeq" id="WP_090611326.1">
    <property type="nucleotide sequence ID" value="NZ_CP067124.1"/>
</dbReference>
<accession>A0A1H8H592</accession>
<dbReference type="EMBL" id="FODE01000008">
    <property type="protein sequence ID" value="SEN51522.1"/>
    <property type="molecule type" value="Genomic_DNA"/>
</dbReference>
<keyword evidence="3" id="KW-1185">Reference proteome</keyword>
<dbReference type="AlphaFoldDB" id="A0A1H8H592"/>
<protein>
    <submittedName>
        <fullName evidence="2">Uncharacterized protein</fullName>
    </submittedName>
</protein>
<dbReference type="OrthoDB" id="8883291at2"/>
<feature type="region of interest" description="Disordered" evidence="1">
    <location>
        <begin position="364"/>
        <end position="394"/>
    </location>
</feature>
<dbReference type="STRING" id="34002.SAMN04489859_1008132"/>
<gene>
    <name evidence="2" type="ORF">SAMN04489859_1008132</name>
</gene>
<proteinExistence type="predicted"/>
<evidence type="ECO:0000313" key="3">
    <source>
        <dbReference type="Proteomes" id="UP000199054"/>
    </source>
</evidence>
<dbReference type="Proteomes" id="UP000199054">
    <property type="component" value="Unassembled WGS sequence"/>
</dbReference>
<organism evidence="2 3">
    <name type="scientific">Paracoccus alcaliphilus</name>
    <dbReference type="NCBI Taxonomy" id="34002"/>
    <lineage>
        <taxon>Bacteria</taxon>
        <taxon>Pseudomonadati</taxon>
        <taxon>Pseudomonadota</taxon>
        <taxon>Alphaproteobacteria</taxon>
        <taxon>Rhodobacterales</taxon>
        <taxon>Paracoccaceae</taxon>
        <taxon>Paracoccus</taxon>
    </lineage>
</organism>
<evidence type="ECO:0000256" key="1">
    <source>
        <dbReference type="SAM" id="MobiDB-lite"/>
    </source>
</evidence>
<evidence type="ECO:0000313" key="2">
    <source>
        <dbReference type="EMBL" id="SEN51522.1"/>
    </source>
</evidence>